<comment type="caution">
    <text evidence="1">The sequence shown here is derived from an EMBL/GenBank/DDBJ whole genome shotgun (WGS) entry which is preliminary data.</text>
</comment>
<reference evidence="1 2" key="1">
    <citation type="submission" date="2019-06" db="EMBL/GenBank/DDBJ databases">
        <title>Metagenome assembled Genome of Spiribacter salinus SL48-SHIP from the microbial mat of Salt Lake 48 (Novosibirsk region, Russia).</title>
        <authorList>
            <person name="Shipova A."/>
            <person name="Rozanov A.S."/>
            <person name="Bryanskaya A.V."/>
            <person name="Peltek S.E."/>
        </authorList>
    </citation>
    <scope>NUCLEOTIDE SEQUENCE [LARGE SCALE GENOMIC DNA]</scope>
    <source>
        <strain evidence="1">SL48-SHIP-2</strain>
    </source>
</reference>
<evidence type="ECO:0000313" key="1">
    <source>
        <dbReference type="EMBL" id="TQE99098.1"/>
    </source>
</evidence>
<sequence>MKNRIETIRKMVGWLNNPERDGGFWLPNIQRPFVWNEDQIERLFDSIMRE</sequence>
<dbReference type="Proteomes" id="UP000315400">
    <property type="component" value="Unassembled WGS sequence"/>
</dbReference>
<dbReference type="EMBL" id="VIFK01000093">
    <property type="protein sequence ID" value="TQE99098.1"/>
    <property type="molecule type" value="Genomic_DNA"/>
</dbReference>
<accession>A0A540VQU0</accession>
<feature type="non-terminal residue" evidence="1">
    <location>
        <position position="50"/>
    </location>
</feature>
<dbReference type="AlphaFoldDB" id="A0A540VQU0"/>
<proteinExistence type="predicted"/>
<protein>
    <submittedName>
        <fullName evidence="1">DUF262 domain-containing protein</fullName>
    </submittedName>
</protein>
<name>A0A540VQU0_9GAMM</name>
<organism evidence="1 2">
    <name type="scientific">Spiribacter salinus</name>
    <dbReference type="NCBI Taxonomy" id="1335746"/>
    <lineage>
        <taxon>Bacteria</taxon>
        <taxon>Pseudomonadati</taxon>
        <taxon>Pseudomonadota</taxon>
        <taxon>Gammaproteobacteria</taxon>
        <taxon>Chromatiales</taxon>
        <taxon>Ectothiorhodospiraceae</taxon>
        <taxon>Spiribacter</taxon>
    </lineage>
</organism>
<evidence type="ECO:0000313" key="2">
    <source>
        <dbReference type="Proteomes" id="UP000315400"/>
    </source>
</evidence>
<gene>
    <name evidence="1" type="ORF">FKY71_10360</name>
</gene>